<dbReference type="Proteomes" id="UP001141806">
    <property type="component" value="Unassembled WGS sequence"/>
</dbReference>
<comment type="caution">
    <text evidence="1">The sequence shown here is derived from an EMBL/GenBank/DDBJ whole genome shotgun (WGS) entry which is preliminary data.</text>
</comment>
<dbReference type="PANTHER" id="PTHR15140">
    <property type="entry name" value="TUBULIN-SPECIFIC CHAPERONE E"/>
    <property type="match status" value="1"/>
</dbReference>
<dbReference type="PANTHER" id="PTHR15140:SF37">
    <property type="entry name" value="UBIQUITIN-LIKE DOMAIN-CONTAINING PROTEIN"/>
    <property type="match status" value="1"/>
</dbReference>
<dbReference type="Gene3D" id="3.80.10.10">
    <property type="entry name" value="Ribonuclease Inhibitor"/>
    <property type="match status" value="1"/>
</dbReference>
<dbReference type="OrthoDB" id="1405796at2759"/>
<evidence type="ECO:0000313" key="1">
    <source>
        <dbReference type="EMBL" id="KAJ4978671.1"/>
    </source>
</evidence>
<proteinExistence type="predicted"/>
<accession>A0A9Q0KXV6</accession>
<gene>
    <name evidence="1" type="ORF">NE237_009451</name>
</gene>
<sequence>MQKLKQLYQNEKDPREIVAQLNSLSDLQTLSGVIVDDSIEKMEDIWTLKLTFKNQRDRSSELETSISLAFICRGSWKQASLTALVSGRAALPALTLSLTKPDTDPMPTLGQLPSLKLLRLFSKSFMGDNMRSLQDSFRQLRVLKRWKPEELRQWTVYDSTIRNLEELQIRSCKNLEMLPDVPKTLLPQSMLTAMLKKFTSIVVSEDCERNLPLNRLS</sequence>
<protein>
    <submittedName>
        <fullName evidence="1">Uncharacterized protein</fullName>
    </submittedName>
</protein>
<dbReference type="InterPro" id="IPR032675">
    <property type="entry name" value="LRR_dom_sf"/>
</dbReference>
<dbReference type="EMBL" id="JAMYWD010000002">
    <property type="protein sequence ID" value="KAJ4978671.1"/>
    <property type="molecule type" value="Genomic_DNA"/>
</dbReference>
<reference evidence="1" key="1">
    <citation type="journal article" date="2023" name="Plant J.">
        <title>The genome of the king protea, Protea cynaroides.</title>
        <authorList>
            <person name="Chang J."/>
            <person name="Duong T.A."/>
            <person name="Schoeman C."/>
            <person name="Ma X."/>
            <person name="Roodt D."/>
            <person name="Barker N."/>
            <person name="Li Z."/>
            <person name="Van de Peer Y."/>
            <person name="Mizrachi E."/>
        </authorList>
    </citation>
    <scope>NUCLEOTIDE SEQUENCE</scope>
    <source>
        <tissue evidence="1">Young leaves</tissue>
    </source>
</reference>
<keyword evidence="2" id="KW-1185">Reference proteome</keyword>
<dbReference type="AlphaFoldDB" id="A0A9Q0KXV6"/>
<name>A0A9Q0KXV6_9MAGN</name>
<evidence type="ECO:0000313" key="2">
    <source>
        <dbReference type="Proteomes" id="UP001141806"/>
    </source>
</evidence>
<organism evidence="1 2">
    <name type="scientific">Protea cynaroides</name>
    <dbReference type="NCBI Taxonomy" id="273540"/>
    <lineage>
        <taxon>Eukaryota</taxon>
        <taxon>Viridiplantae</taxon>
        <taxon>Streptophyta</taxon>
        <taxon>Embryophyta</taxon>
        <taxon>Tracheophyta</taxon>
        <taxon>Spermatophyta</taxon>
        <taxon>Magnoliopsida</taxon>
        <taxon>Proteales</taxon>
        <taxon>Proteaceae</taxon>
        <taxon>Protea</taxon>
    </lineage>
</organism>